<dbReference type="AlphaFoldDB" id="A0A931ASL3"/>
<dbReference type="Proteomes" id="UP000605361">
    <property type="component" value="Unassembled WGS sequence"/>
</dbReference>
<sequence length="200" mass="20671">MPRPAVQAAGILQWSGTSGAIRVSADGTGPVRLRITYTRREGEDGAARQVRRETRTLSGDTSYTSAITNDPGTVACDKRAYFGILVMTEPAAGNGPQVREVGVDGPACPTTPQPSHSATPTPTQEQTTSAFGTPTPSHSTSAPLARSSGQPSDLPLASPSTHPLATPSVEPGGLDEPDEAEGADGADAMRSPFHERGTPR</sequence>
<keyword evidence="3" id="KW-1185">Reference proteome</keyword>
<feature type="region of interest" description="Disordered" evidence="1">
    <location>
        <begin position="92"/>
        <end position="200"/>
    </location>
</feature>
<feature type="compositionally biased region" description="Acidic residues" evidence="1">
    <location>
        <begin position="173"/>
        <end position="184"/>
    </location>
</feature>
<proteinExistence type="predicted"/>
<accession>A0A931ASL3</accession>
<reference evidence="2" key="1">
    <citation type="submission" date="2020-11" db="EMBL/GenBank/DDBJ databases">
        <title>Whole-genome analyses of Nonomuraea sp. K274.</title>
        <authorList>
            <person name="Veyisoglu A."/>
        </authorList>
    </citation>
    <scope>NUCLEOTIDE SEQUENCE</scope>
    <source>
        <strain evidence="2">K274</strain>
    </source>
</reference>
<comment type="caution">
    <text evidence="2">The sequence shown here is derived from an EMBL/GenBank/DDBJ whole genome shotgun (WGS) entry which is preliminary data.</text>
</comment>
<evidence type="ECO:0000313" key="2">
    <source>
        <dbReference type="EMBL" id="MBF8194222.1"/>
    </source>
</evidence>
<protein>
    <submittedName>
        <fullName evidence="2">Uncharacterized protein</fullName>
    </submittedName>
</protein>
<name>A0A931ASL3_9ACTN</name>
<dbReference type="EMBL" id="JADOGI010000373">
    <property type="protein sequence ID" value="MBF8194222.1"/>
    <property type="molecule type" value="Genomic_DNA"/>
</dbReference>
<evidence type="ECO:0000256" key="1">
    <source>
        <dbReference type="SAM" id="MobiDB-lite"/>
    </source>
</evidence>
<feature type="compositionally biased region" description="Polar residues" evidence="1">
    <location>
        <begin position="113"/>
        <end position="151"/>
    </location>
</feature>
<organism evidence="2 3">
    <name type="scientific">Nonomuraea cypriaca</name>
    <dbReference type="NCBI Taxonomy" id="1187855"/>
    <lineage>
        <taxon>Bacteria</taxon>
        <taxon>Bacillati</taxon>
        <taxon>Actinomycetota</taxon>
        <taxon>Actinomycetes</taxon>
        <taxon>Streptosporangiales</taxon>
        <taxon>Streptosporangiaceae</taxon>
        <taxon>Nonomuraea</taxon>
    </lineage>
</organism>
<evidence type="ECO:0000313" key="3">
    <source>
        <dbReference type="Proteomes" id="UP000605361"/>
    </source>
</evidence>
<gene>
    <name evidence="2" type="ORF">ITP53_52875</name>
</gene>